<keyword evidence="1" id="KW-0812">Transmembrane</keyword>
<dbReference type="Proteomes" id="UP000043764">
    <property type="component" value="Unassembled WGS sequence"/>
</dbReference>
<feature type="transmembrane region" description="Helical" evidence="1">
    <location>
        <begin position="200"/>
        <end position="220"/>
    </location>
</feature>
<evidence type="ECO:0000313" key="2">
    <source>
        <dbReference type="EMBL" id="CRL12932.1"/>
    </source>
</evidence>
<feature type="transmembrane region" description="Helical" evidence="1">
    <location>
        <begin position="133"/>
        <end position="159"/>
    </location>
</feature>
<feature type="transmembrane region" description="Helical" evidence="1">
    <location>
        <begin position="36"/>
        <end position="52"/>
    </location>
</feature>
<dbReference type="OrthoDB" id="7738422at2"/>
<feature type="transmembrane region" description="Helical" evidence="1">
    <location>
        <begin position="232"/>
        <end position="252"/>
    </location>
</feature>
<name>A0A0H5DKN2_9RHOB</name>
<dbReference type="RefSeq" id="WP_046211852.1">
    <property type="nucleotide sequence ID" value="NZ_CVQZ01000017.1"/>
</dbReference>
<keyword evidence="1" id="KW-1133">Transmembrane helix</keyword>
<dbReference type="EMBL" id="CVRL01000046">
    <property type="protein sequence ID" value="CRL12932.1"/>
    <property type="molecule type" value="Genomic_DNA"/>
</dbReference>
<evidence type="ECO:0000256" key="1">
    <source>
        <dbReference type="SAM" id="Phobius"/>
    </source>
</evidence>
<organism evidence="2 3">
    <name type="scientific">Phaeobacter italicus</name>
    <dbReference type="NCBI Taxonomy" id="481446"/>
    <lineage>
        <taxon>Bacteria</taxon>
        <taxon>Pseudomonadati</taxon>
        <taxon>Pseudomonadota</taxon>
        <taxon>Alphaproteobacteria</taxon>
        <taxon>Rhodobacterales</taxon>
        <taxon>Roseobacteraceae</taxon>
        <taxon>Phaeobacter</taxon>
    </lineage>
</organism>
<feature type="transmembrane region" description="Helical" evidence="1">
    <location>
        <begin position="73"/>
        <end position="91"/>
    </location>
</feature>
<proteinExistence type="predicted"/>
<protein>
    <submittedName>
        <fullName evidence="2">Uncharacterized protein</fullName>
    </submittedName>
</protein>
<accession>A0A0H5DKN2</accession>
<feature type="transmembrane region" description="Helical" evidence="1">
    <location>
        <begin position="12"/>
        <end position="30"/>
    </location>
</feature>
<dbReference type="STRING" id="481446.NIT7645_02160"/>
<evidence type="ECO:0000313" key="3">
    <source>
        <dbReference type="Proteomes" id="UP000043764"/>
    </source>
</evidence>
<gene>
    <name evidence="2" type="ORF">NIT7321_03816</name>
</gene>
<dbReference type="AlphaFoldDB" id="A0A0H5DKN2"/>
<keyword evidence="1" id="KW-0472">Membrane</keyword>
<reference evidence="2 3" key="1">
    <citation type="submission" date="2015-05" db="EMBL/GenBank/DDBJ databases">
        <authorList>
            <person name="Rodrigo-Torres Lidia"/>
            <person name="Arahal R.David."/>
        </authorList>
    </citation>
    <scope>NUCLEOTIDE SEQUENCE [LARGE SCALE GENOMIC DNA]</scope>
    <source>
        <strain evidence="2 3">CECT 7321</strain>
    </source>
</reference>
<sequence length="277" mass="29603">MITRISGAAIRGVFIALLIAMPSLLLPVAATKSPEVIALLAILAAGLTFAEYSSNYPSFMEFRDAPPLNRMRFVALSLMVLSLSLLARHPLEGTALTGLLSGLAYGLAGVLDFPFSPVQLTGLMMPAHAPAPLLAQVMAAAALAFVIAFLAVASFFIAIRWQNWPLGNGPFNVWTNLPLFDPTAGGDVVQRLQRDARINIIAGVLLPFGLPAAAKMLSGIADPTLLSSPQTLVWVMSFWAFLPASMIMRGLAMQRIAELITFKRRAAYADAEALQIA</sequence>
<keyword evidence="3" id="KW-1185">Reference proteome</keyword>